<dbReference type="InterPro" id="IPR014284">
    <property type="entry name" value="RNA_pol_sigma-70_dom"/>
</dbReference>
<name>A0ABQ3AGJ0_9ACTN</name>
<dbReference type="Gene3D" id="1.10.1740.10">
    <property type="match status" value="1"/>
</dbReference>
<evidence type="ECO:0000256" key="4">
    <source>
        <dbReference type="ARBA" id="ARBA00023125"/>
    </source>
</evidence>
<evidence type="ECO:0000256" key="5">
    <source>
        <dbReference type="ARBA" id="ARBA00023163"/>
    </source>
</evidence>
<evidence type="ECO:0000313" key="8">
    <source>
        <dbReference type="EMBL" id="GGY51044.1"/>
    </source>
</evidence>
<dbReference type="InterPro" id="IPR036388">
    <property type="entry name" value="WH-like_DNA-bd_sf"/>
</dbReference>
<dbReference type="SUPFAM" id="SSF88946">
    <property type="entry name" value="Sigma2 domain of RNA polymerase sigma factors"/>
    <property type="match status" value="1"/>
</dbReference>
<keyword evidence="4" id="KW-0238">DNA-binding</keyword>
<feature type="region of interest" description="Disordered" evidence="6">
    <location>
        <begin position="1"/>
        <end position="23"/>
    </location>
</feature>
<dbReference type="PANTHER" id="PTHR43133:SF8">
    <property type="entry name" value="RNA POLYMERASE SIGMA FACTOR HI_1459-RELATED"/>
    <property type="match status" value="1"/>
</dbReference>
<keyword evidence="5" id="KW-0804">Transcription</keyword>
<keyword evidence="9" id="KW-1185">Reference proteome</keyword>
<comment type="caution">
    <text evidence="8">The sequence shown here is derived from an EMBL/GenBank/DDBJ whole genome shotgun (WGS) entry which is preliminary data.</text>
</comment>
<dbReference type="SUPFAM" id="SSF88659">
    <property type="entry name" value="Sigma3 and sigma4 domains of RNA polymerase sigma factors"/>
    <property type="match status" value="1"/>
</dbReference>
<feature type="compositionally biased region" description="Polar residues" evidence="6">
    <location>
        <begin position="1"/>
        <end position="14"/>
    </location>
</feature>
<dbReference type="Pfam" id="PF08281">
    <property type="entry name" value="Sigma70_r4_2"/>
    <property type="match status" value="1"/>
</dbReference>
<feature type="domain" description="RNA polymerase sigma factor 70 region 4 type 2" evidence="7">
    <location>
        <begin position="145"/>
        <end position="189"/>
    </location>
</feature>
<dbReference type="EMBL" id="BMWE01000034">
    <property type="protein sequence ID" value="GGY51044.1"/>
    <property type="molecule type" value="Genomic_DNA"/>
</dbReference>
<dbReference type="PANTHER" id="PTHR43133">
    <property type="entry name" value="RNA POLYMERASE ECF-TYPE SIGMA FACTO"/>
    <property type="match status" value="1"/>
</dbReference>
<evidence type="ECO:0000313" key="9">
    <source>
        <dbReference type="Proteomes" id="UP000653308"/>
    </source>
</evidence>
<accession>A0ABQ3AGJ0</accession>
<dbReference type="Proteomes" id="UP000653308">
    <property type="component" value="Unassembled WGS sequence"/>
</dbReference>
<evidence type="ECO:0000259" key="7">
    <source>
        <dbReference type="Pfam" id="PF08281"/>
    </source>
</evidence>
<comment type="similarity">
    <text evidence="1">Belongs to the sigma-70 factor family. ECF subfamily.</text>
</comment>
<dbReference type="Gene3D" id="1.10.10.10">
    <property type="entry name" value="Winged helix-like DNA-binding domain superfamily/Winged helix DNA-binding domain"/>
    <property type="match status" value="1"/>
</dbReference>
<proteinExistence type="inferred from homology"/>
<gene>
    <name evidence="8" type="ORF">GCM10010384_66300</name>
</gene>
<evidence type="ECO:0000256" key="1">
    <source>
        <dbReference type="ARBA" id="ARBA00010641"/>
    </source>
</evidence>
<dbReference type="InterPro" id="IPR013325">
    <property type="entry name" value="RNA_pol_sigma_r2"/>
</dbReference>
<keyword evidence="3" id="KW-0731">Sigma factor</keyword>
<dbReference type="InterPro" id="IPR013249">
    <property type="entry name" value="RNA_pol_sigma70_r4_t2"/>
</dbReference>
<evidence type="ECO:0000256" key="2">
    <source>
        <dbReference type="ARBA" id="ARBA00023015"/>
    </source>
</evidence>
<dbReference type="InterPro" id="IPR039425">
    <property type="entry name" value="RNA_pol_sigma-70-like"/>
</dbReference>
<protein>
    <recommendedName>
        <fullName evidence="7">RNA polymerase sigma factor 70 region 4 type 2 domain-containing protein</fullName>
    </recommendedName>
</protein>
<organism evidence="8 9">
    <name type="scientific">Streptomyces djakartensis</name>
    <dbReference type="NCBI Taxonomy" id="68193"/>
    <lineage>
        <taxon>Bacteria</taxon>
        <taxon>Bacillati</taxon>
        <taxon>Actinomycetota</taxon>
        <taxon>Actinomycetes</taxon>
        <taxon>Kitasatosporales</taxon>
        <taxon>Streptomycetaceae</taxon>
        <taxon>Streptomyces</taxon>
    </lineage>
</organism>
<reference evidence="9" key="1">
    <citation type="journal article" date="2019" name="Int. J. Syst. Evol. Microbiol.">
        <title>The Global Catalogue of Microorganisms (GCM) 10K type strain sequencing project: providing services to taxonomists for standard genome sequencing and annotation.</title>
        <authorList>
            <consortium name="The Broad Institute Genomics Platform"/>
            <consortium name="The Broad Institute Genome Sequencing Center for Infectious Disease"/>
            <person name="Wu L."/>
            <person name="Ma J."/>
        </authorList>
    </citation>
    <scope>NUCLEOTIDE SEQUENCE [LARGE SCALE GENOMIC DNA]</scope>
    <source>
        <strain evidence="9">JCM 4957</strain>
    </source>
</reference>
<sequence>MGSTTHHGLPSHTSGGRPPHADRRAAMDERTAMFEEFVADARARLTRIAKVRVPAWTAEDLVAETFEVMYTKWREVLADPTPPFRYACGILRNKVVNSRRHTNREVLPGSADLLDLIEPQLEESAEQTAVRNIQIDTLTASIRSALTQREQQTFVLHYVHSLTTAEIADMLDINPATVRAQLKHSRQKLKRSMKHSFTLHDD</sequence>
<evidence type="ECO:0000256" key="6">
    <source>
        <dbReference type="SAM" id="MobiDB-lite"/>
    </source>
</evidence>
<evidence type="ECO:0000256" key="3">
    <source>
        <dbReference type="ARBA" id="ARBA00023082"/>
    </source>
</evidence>
<dbReference type="NCBIfam" id="TIGR02937">
    <property type="entry name" value="sigma70-ECF"/>
    <property type="match status" value="1"/>
</dbReference>
<dbReference type="InterPro" id="IPR013324">
    <property type="entry name" value="RNA_pol_sigma_r3/r4-like"/>
</dbReference>
<keyword evidence="2" id="KW-0805">Transcription regulation</keyword>